<dbReference type="SUPFAM" id="SSF56784">
    <property type="entry name" value="HAD-like"/>
    <property type="match status" value="1"/>
</dbReference>
<evidence type="ECO:0000313" key="16">
    <source>
        <dbReference type="EMBL" id="KAF7505171.1"/>
    </source>
</evidence>
<dbReference type="FunFam" id="3.40.1110.10:FF:000040">
    <property type="entry name" value="Calcium-transporting ATPase 1"/>
    <property type="match status" value="1"/>
</dbReference>
<dbReference type="OrthoDB" id="3352408at2759"/>
<name>A0A8H7ADL9_9EURO</name>
<evidence type="ECO:0000256" key="5">
    <source>
        <dbReference type="ARBA" id="ARBA00022837"/>
    </source>
</evidence>
<protein>
    <recommendedName>
        <fullName evidence="2">P-type Ca(2+) transporter</fullName>
        <ecNumber evidence="2">7.2.2.10</ecNumber>
    </recommendedName>
</protein>
<dbReference type="SMART" id="SM00831">
    <property type="entry name" value="Cation_ATPase_N"/>
    <property type="match status" value="1"/>
</dbReference>
<dbReference type="InterPro" id="IPR023298">
    <property type="entry name" value="ATPase_P-typ_TM_dom_sf"/>
</dbReference>
<dbReference type="FunFam" id="3.40.50.1000:FF:000028">
    <property type="entry name" value="Calcium-transporting P-type ATPase, putative"/>
    <property type="match status" value="1"/>
</dbReference>
<comment type="subcellular location">
    <subcellularLocation>
        <location evidence="1">Golgi apparatus membrane</location>
        <topology evidence="1">Multi-pass membrane protein</topology>
    </subcellularLocation>
</comment>
<feature type="transmembrane region" description="Helical" evidence="14">
    <location>
        <begin position="1052"/>
        <end position="1070"/>
    </location>
</feature>
<dbReference type="InterPro" id="IPR036412">
    <property type="entry name" value="HAD-like_sf"/>
</dbReference>
<dbReference type="Gene3D" id="2.70.150.10">
    <property type="entry name" value="Calcium-transporting ATPase, cytoplasmic transduction domain A"/>
    <property type="match status" value="2"/>
</dbReference>
<keyword evidence="3 14" id="KW-0812">Transmembrane</keyword>
<dbReference type="SFLD" id="SFLDF00027">
    <property type="entry name" value="p-type_atpase"/>
    <property type="match status" value="1"/>
</dbReference>
<dbReference type="GO" id="GO:0005388">
    <property type="term" value="F:P-type calcium transporter activity"/>
    <property type="evidence" value="ECO:0007669"/>
    <property type="project" value="UniProtKB-EC"/>
</dbReference>
<sequence length="1098" mass="117402">MSRAPSPSLPLHNDSSATLSSRSPTSPSITSTYSLLDPEETAIRLDTSLAVGLSPSEAQARLIKNGPNELPHEEPEPLWLRFLKQFKETLILLLLASAGVSFVMGNLDDAVSITLAVTIVVTVGFVQEYRSEKSLEALSRLVPHYAHIRRGGTRYQRSSSSYSAPRSSSIEMEPLTNGSASGPDQTSFTVPAAQLVTGDLVLFSTGDRIPADIRITHAADLTIDESNLTGENEPVIKVAAILGKDKPSRSNSNSPPRTPMLASPAAGTVGADVRLNDRHNIAFMGTLVRSGYGEGIVIATGSKTEFGTISLSLQGIEAPRTPLQLSMDQLGKQLSYISFAIIGVIVLLGLLQGKKLLDLFTIAVSLAVAAIPEGLPIIVTVTLALGVLRMAKRGAIVRKLPSVETLGSVNVVCSDKTGTLTLNHMTVTKMWHFDAGMPFEVDKETLNSPGPATRAVFRVGNIANNARLSSASANSPATAASAAVLSSTQDQSTGSAKSRWVGQPTDVAVLDLLDAFGEDDVRERIGARIAETPFSSERKWMGAVIGSAGGDVASASSTGAEVAYIKGALEQVLQRCDSYLTKDGREIILDEARRKEAVSAANSMADEGLRVIGFASGTRPKRSAISSRSTTPLLTVQNARGRPEKVQEDDSPYSGLVFAGMVGMKDPPRKDVHRSIKRLMRGGVKVIMITGDAETTAVAIAKRLGMAINTTTPGARPVLRGDELDRMTERELAEAIGQTSIFARTSPDHKMKIINALQSRGDVVAMTGDGVNDAPALKKADIGISMGLLGTDVAKEAADMILTDDDFSTILRAMEQGKGIFYNIQNFITFQLSTSVAALSLVLVSTAFGFKNPLNAMQILWINILMDGPPAQSLGVEPVDPHIMNLPPRPKSASVLTKPLLRRVLTSASIIMLGTLAVYMHEMIDEPSFLSSPPSSSIYTSSLGSIHPHHHNKSSPSSSSSPTTPRTTSSSSSTTHSRLVTRRDTTMTFTTFVLFDMFNALTCRSESKSILLGELRLFGNSMFNYAVAGSLMGQLCVIYLPVLQKVFQTERLGAVDLLVLVALASSVFWVDEARKVWAKKMRARRPGGLRSVGYSETV</sequence>
<dbReference type="PROSITE" id="PS00154">
    <property type="entry name" value="ATPASE_E1_E2"/>
    <property type="match status" value="1"/>
</dbReference>
<proteinExistence type="inferred from homology"/>
<evidence type="ECO:0000313" key="17">
    <source>
        <dbReference type="Proteomes" id="UP000606974"/>
    </source>
</evidence>
<dbReference type="Gene3D" id="3.40.50.1000">
    <property type="entry name" value="HAD superfamily/HAD-like"/>
    <property type="match status" value="1"/>
</dbReference>
<organism evidence="16 17">
    <name type="scientific">Endocarpon pusillum</name>
    <dbReference type="NCBI Taxonomy" id="364733"/>
    <lineage>
        <taxon>Eukaryota</taxon>
        <taxon>Fungi</taxon>
        <taxon>Dikarya</taxon>
        <taxon>Ascomycota</taxon>
        <taxon>Pezizomycotina</taxon>
        <taxon>Eurotiomycetes</taxon>
        <taxon>Chaetothyriomycetidae</taxon>
        <taxon>Verrucariales</taxon>
        <taxon>Verrucariaceae</taxon>
        <taxon>Endocarpon</taxon>
    </lineage>
</organism>
<feature type="region of interest" description="Disordered" evidence="13">
    <location>
        <begin position="152"/>
        <end position="184"/>
    </location>
</feature>
<dbReference type="Pfam" id="PF00122">
    <property type="entry name" value="E1-E2_ATPase"/>
    <property type="match status" value="1"/>
</dbReference>
<evidence type="ECO:0000256" key="8">
    <source>
        <dbReference type="ARBA" id="ARBA00022967"/>
    </source>
</evidence>
<keyword evidence="8" id="KW-1278">Translocase</keyword>
<dbReference type="InterPro" id="IPR006068">
    <property type="entry name" value="ATPase_P-typ_cation-transptr_C"/>
</dbReference>
<dbReference type="InterPro" id="IPR059000">
    <property type="entry name" value="ATPase_P-type_domA"/>
</dbReference>
<keyword evidence="9 14" id="KW-1133">Transmembrane helix</keyword>
<dbReference type="Gene3D" id="3.40.1110.10">
    <property type="entry name" value="Calcium-transporting ATPase, cytoplasmic domain N"/>
    <property type="match status" value="1"/>
</dbReference>
<feature type="transmembrane region" description="Helical" evidence="14">
    <location>
        <begin position="359"/>
        <end position="388"/>
    </location>
</feature>
<evidence type="ECO:0000259" key="15">
    <source>
        <dbReference type="SMART" id="SM00831"/>
    </source>
</evidence>
<feature type="domain" description="Cation-transporting P-type ATPase N-terminal" evidence="15">
    <location>
        <begin position="32"/>
        <end position="106"/>
    </location>
</feature>
<accession>A0A8H7ADL9</accession>
<feature type="transmembrane region" description="Helical" evidence="14">
    <location>
        <begin position="827"/>
        <end position="850"/>
    </location>
</feature>
<keyword evidence="11 14" id="KW-0472">Membrane</keyword>
<dbReference type="AlphaFoldDB" id="A0A8H7ADL9"/>
<dbReference type="GO" id="GO:0016887">
    <property type="term" value="F:ATP hydrolysis activity"/>
    <property type="evidence" value="ECO:0007669"/>
    <property type="project" value="InterPro"/>
</dbReference>
<comment type="caution">
    <text evidence="16">The sequence shown here is derived from an EMBL/GenBank/DDBJ whole genome shotgun (WGS) entry which is preliminary data.</text>
</comment>
<evidence type="ECO:0000256" key="7">
    <source>
        <dbReference type="ARBA" id="ARBA00022842"/>
    </source>
</evidence>
<feature type="compositionally biased region" description="Low complexity" evidence="13">
    <location>
        <begin position="153"/>
        <end position="169"/>
    </location>
</feature>
<dbReference type="InterPro" id="IPR018303">
    <property type="entry name" value="ATPase_P-typ_P_site"/>
</dbReference>
<keyword evidence="4" id="KW-0547">Nucleotide-binding</keyword>
<evidence type="ECO:0000256" key="1">
    <source>
        <dbReference type="ARBA" id="ARBA00004653"/>
    </source>
</evidence>
<dbReference type="SUPFAM" id="SSF81665">
    <property type="entry name" value="Calcium ATPase, transmembrane domain M"/>
    <property type="match status" value="1"/>
</dbReference>
<keyword evidence="17" id="KW-1185">Reference proteome</keyword>
<dbReference type="Pfam" id="PF13246">
    <property type="entry name" value="Cation_ATPase"/>
    <property type="match status" value="1"/>
</dbReference>
<dbReference type="SFLD" id="SFLDS00003">
    <property type="entry name" value="Haloacid_Dehalogenase"/>
    <property type="match status" value="1"/>
</dbReference>
<evidence type="ECO:0000256" key="4">
    <source>
        <dbReference type="ARBA" id="ARBA00022741"/>
    </source>
</evidence>
<dbReference type="InterPro" id="IPR023214">
    <property type="entry name" value="HAD_sf"/>
</dbReference>
<evidence type="ECO:0000256" key="14">
    <source>
        <dbReference type="SAM" id="Phobius"/>
    </source>
</evidence>
<dbReference type="Pfam" id="PF00689">
    <property type="entry name" value="Cation_ATPase_C"/>
    <property type="match status" value="1"/>
</dbReference>
<dbReference type="InterPro" id="IPR044492">
    <property type="entry name" value="P_typ_ATPase_HD_dom"/>
</dbReference>
<dbReference type="EC" id="7.2.2.10" evidence="2"/>
<feature type="region of interest" description="Disordered" evidence="13">
    <location>
        <begin position="942"/>
        <end position="979"/>
    </location>
</feature>
<keyword evidence="10" id="KW-0333">Golgi apparatus</keyword>
<dbReference type="SUPFAM" id="SSF81660">
    <property type="entry name" value="Metal cation-transporting ATPase, ATP-binding domain N"/>
    <property type="match status" value="1"/>
</dbReference>
<dbReference type="Pfam" id="PF00690">
    <property type="entry name" value="Cation_ATPase_N"/>
    <property type="match status" value="1"/>
</dbReference>
<dbReference type="Gene3D" id="1.20.1110.10">
    <property type="entry name" value="Calcium-transporting ATPase, transmembrane domain"/>
    <property type="match status" value="2"/>
</dbReference>
<feature type="transmembrane region" description="Helical" evidence="14">
    <location>
        <begin position="334"/>
        <end position="353"/>
    </location>
</feature>
<evidence type="ECO:0000256" key="6">
    <source>
        <dbReference type="ARBA" id="ARBA00022840"/>
    </source>
</evidence>
<evidence type="ECO:0000256" key="2">
    <source>
        <dbReference type="ARBA" id="ARBA00012790"/>
    </source>
</evidence>
<dbReference type="SFLD" id="SFLDG00002">
    <property type="entry name" value="C1.7:_P-type_atpase_like"/>
    <property type="match status" value="1"/>
</dbReference>
<dbReference type="SUPFAM" id="SSF81653">
    <property type="entry name" value="Calcium ATPase, transduction domain A"/>
    <property type="match status" value="1"/>
</dbReference>
<dbReference type="InterPro" id="IPR004014">
    <property type="entry name" value="ATPase_P-typ_cation-transptr_N"/>
</dbReference>
<feature type="region of interest" description="Disordered" evidence="13">
    <location>
        <begin position="1"/>
        <end position="31"/>
    </location>
</feature>
<reference evidence="16" key="1">
    <citation type="submission" date="2020-02" db="EMBL/GenBank/DDBJ databases">
        <authorList>
            <person name="Palmer J.M."/>
        </authorList>
    </citation>
    <scope>NUCLEOTIDE SEQUENCE</scope>
    <source>
        <strain evidence="16">EPUS1.4</strain>
        <tissue evidence="16">Thallus</tissue>
    </source>
</reference>
<evidence type="ECO:0000256" key="13">
    <source>
        <dbReference type="SAM" id="MobiDB-lite"/>
    </source>
</evidence>
<dbReference type="NCBIfam" id="TIGR01494">
    <property type="entry name" value="ATPase_P-type"/>
    <property type="match status" value="2"/>
</dbReference>
<dbReference type="InterPro" id="IPR008250">
    <property type="entry name" value="ATPase_P-typ_transduc_dom_A_sf"/>
</dbReference>
<dbReference type="PRINTS" id="PR00119">
    <property type="entry name" value="CATATPASE"/>
</dbReference>
<dbReference type="FunFam" id="1.20.1110.10:FF:000031">
    <property type="entry name" value="Calcium-transporting ATPase 1"/>
    <property type="match status" value="1"/>
</dbReference>
<dbReference type="InterPro" id="IPR001757">
    <property type="entry name" value="P_typ_ATPase"/>
</dbReference>
<evidence type="ECO:0000256" key="3">
    <source>
        <dbReference type="ARBA" id="ARBA00022692"/>
    </source>
</evidence>
<dbReference type="GO" id="GO:0005524">
    <property type="term" value="F:ATP binding"/>
    <property type="evidence" value="ECO:0007669"/>
    <property type="project" value="UniProtKB-KW"/>
</dbReference>
<feature type="compositionally biased region" description="Low complexity" evidence="13">
    <location>
        <begin position="15"/>
        <end position="31"/>
    </location>
</feature>
<dbReference type="EMBL" id="JAACFV010000116">
    <property type="protein sequence ID" value="KAF7505171.1"/>
    <property type="molecule type" value="Genomic_DNA"/>
</dbReference>
<feature type="region of interest" description="Disordered" evidence="13">
    <location>
        <begin position="243"/>
        <end position="265"/>
    </location>
</feature>
<keyword evidence="5" id="KW-0106">Calcium</keyword>
<feature type="compositionally biased region" description="Low complexity" evidence="13">
    <location>
        <begin position="954"/>
        <end position="977"/>
    </location>
</feature>
<dbReference type="Proteomes" id="UP000606974">
    <property type="component" value="Unassembled WGS sequence"/>
</dbReference>
<feature type="transmembrane region" description="Helical" evidence="14">
    <location>
        <begin position="1022"/>
        <end position="1040"/>
    </location>
</feature>
<keyword evidence="6" id="KW-0067">ATP-binding</keyword>
<evidence type="ECO:0000256" key="12">
    <source>
        <dbReference type="ARBA" id="ARBA00038148"/>
    </source>
</evidence>
<dbReference type="PANTHER" id="PTHR42861">
    <property type="entry name" value="CALCIUM-TRANSPORTING ATPASE"/>
    <property type="match status" value="1"/>
</dbReference>
<evidence type="ECO:0000256" key="9">
    <source>
        <dbReference type="ARBA" id="ARBA00022989"/>
    </source>
</evidence>
<evidence type="ECO:0000256" key="11">
    <source>
        <dbReference type="ARBA" id="ARBA00023136"/>
    </source>
</evidence>
<gene>
    <name evidence="16" type="ORF">GJ744_001161</name>
</gene>
<keyword evidence="7" id="KW-0460">Magnesium</keyword>
<dbReference type="GO" id="GO:0000139">
    <property type="term" value="C:Golgi membrane"/>
    <property type="evidence" value="ECO:0007669"/>
    <property type="project" value="UniProtKB-SubCell"/>
</dbReference>
<dbReference type="InterPro" id="IPR023299">
    <property type="entry name" value="ATPase_P-typ_cyto_dom_N"/>
</dbReference>
<comment type="similarity">
    <text evidence="12">Belongs to the cation transport ATPase (P-type) (TC 3.A.3) family.</text>
</comment>
<evidence type="ECO:0000256" key="10">
    <source>
        <dbReference type="ARBA" id="ARBA00023034"/>
    </source>
</evidence>